<keyword evidence="3" id="KW-1185">Reference proteome</keyword>
<organism evidence="2 3">
    <name type="scientific">Trypanosoma theileri</name>
    <dbReference type="NCBI Taxonomy" id="67003"/>
    <lineage>
        <taxon>Eukaryota</taxon>
        <taxon>Discoba</taxon>
        <taxon>Euglenozoa</taxon>
        <taxon>Kinetoplastea</taxon>
        <taxon>Metakinetoplastina</taxon>
        <taxon>Trypanosomatida</taxon>
        <taxon>Trypanosomatidae</taxon>
        <taxon>Trypanosoma</taxon>
    </lineage>
</organism>
<dbReference type="RefSeq" id="XP_028879574.1">
    <property type="nucleotide sequence ID" value="XM_029029018.1"/>
</dbReference>
<sequence length="112" mass="13282">MSGLFTPDNANMRTRMWQQWNARLEYAQRSLGELMGYCDVTCERGHRVDGNVWYADRYLYPNHWQPGSKVRPKLVDDGQPHSWFNAWLKTTSLWVGILVLFFLLLLVFIQMQ</sequence>
<name>A0A1X0NLU7_9TRYP</name>
<evidence type="ECO:0000313" key="3">
    <source>
        <dbReference type="Proteomes" id="UP000192257"/>
    </source>
</evidence>
<dbReference type="EMBL" id="NBCO01000034">
    <property type="protein sequence ID" value="ORC85508.1"/>
    <property type="molecule type" value="Genomic_DNA"/>
</dbReference>
<gene>
    <name evidence="2" type="ORF">TM35_000341200</name>
</gene>
<keyword evidence="1" id="KW-0472">Membrane</keyword>
<proteinExistence type="predicted"/>
<dbReference type="Proteomes" id="UP000192257">
    <property type="component" value="Unassembled WGS sequence"/>
</dbReference>
<feature type="transmembrane region" description="Helical" evidence="1">
    <location>
        <begin position="91"/>
        <end position="109"/>
    </location>
</feature>
<dbReference type="VEuPathDB" id="TriTrypDB:TM35_000341200"/>
<evidence type="ECO:0000313" key="2">
    <source>
        <dbReference type="EMBL" id="ORC85508.1"/>
    </source>
</evidence>
<keyword evidence="1" id="KW-0812">Transmembrane</keyword>
<comment type="caution">
    <text evidence="2">The sequence shown here is derived from an EMBL/GenBank/DDBJ whole genome shotgun (WGS) entry which is preliminary data.</text>
</comment>
<dbReference type="OrthoDB" id="244723at2759"/>
<reference evidence="2 3" key="1">
    <citation type="submission" date="2017-03" db="EMBL/GenBank/DDBJ databases">
        <title>An alternative strategy for trypanosome survival in the mammalian bloodstream revealed through genome and transcriptome analysis of the ubiquitous bovine parasite Trypanosoma (Megatrypanum) theileri.</title>
        <authorList>
            <person name="Kelly S."/>
            <person name="Ivens A."/>
            <person name="Mott A."/>
            <person name="O'Neill E."/>
            <person name="Emms D."/>
            <person name="Macleod O."/>
            <person name="Voorheis P."/>
            <person name="Matthews J."/>
            <person name="Matthews K."/>
            <person name="Carrington M."/>
        </authorList>
    </citation>
    <scope>NUCLEOTIDE SEQUENCE [LARGE SCALE GENOMIC DNA]</scope>
    <source>
        <strain evidence="2">Edinburgh</strain>
    </source>
</reference>
<evidence type="ECO:0000256" key="1">
    <source>
        <dbReference type="SAM" id="Phobius"/>
    </source>
</evidence>
<keyword evidence="1" id="KW-1133">Transmembrane helix</keyword>
<protein>
    <submittedName>
        <fullName evidence="2">Uncharacterized protein</fullName>
    </submittedName>
</protein>
<dbReference type="GeneID" id="39988798"/>
<dbReference type="AlphaFoldDB" id="A0A1X0NLU7"/>
<accession>A0A1X0NLU7</accession>